<feature type="compositionally biased region" description="Low complexity" evidence="2">
    <location>
        <begin position="654"/>
        <end position="664"/>
    </location>
</feature>
<evidence type="ECO:0008006" key="5">
    <source>
        <dbReference type="Google" id="ProtNLM"/>
    </source>
</evidence>
<feature type="compositionally biased region" description="Polar residues" evidence="2">
    <location>
        <begin position="612"/>
        <end position="645"/>
    </location>
</feature>
<evidence type="ECO:0000256" key="1">
    <source>
        <dbReference type="SAM" id="Coils"/>
    </source>
</evidence>
<dbReference type="AlphaFoldDB" id="A0ABD1K0H9"/>
<dbReference type="InterPro" id="IPR001611">
    <property type="entry name" value="Leu-rich_rpt"/>
</dbReference>
<evidence type="ECO:0000313" key="3">
    <source>
        <dbReference type="EMBL" id="KAL2092595.1"/>
    </source>
</evidence>
<name>A0ABD1K0H9_9TELE</name>
<comment type="caution">
    <text evidence="3">The sequence shown here is derived from an EMBL/GenBank/DDBJ whole genome shotgun (WGS) entry which is preliminary data.</text>
</comment>
<dbReference type="SUPFAM" id="SSF52047">
    <property type="entry name" value="RNI-like"/>
    <property type="match status" value="1"/>
</dbReference>
<reference evidence="3 4" key="1">
    <citation type="submission" date="2024-09" db="EMBL/GenBank/DDBJ databases">
        <title>A chromosome-level genome assembly of Gray's grenadier anchovy, Coilia grayii.</title>
        <authorList>
            <person name="Fu Z."/>
        </authorList>
    </citation>
    <scope>NUCLEOTIDE SEQUENCE [LARGE SCALE GENOMIC DNA]</scope>
    <source>
        <strain evidence="3">G4</strain>
        <tissue evidence="3">Muscle</tissue>
    </source>
</reference>
<dbReference type="Pfam" id="PF13516">
    <property type="entry name" value="LRR_6"/>
    <property type="match status" value="1"/>
</dbReference>
<evidence type="ECO:0000256" key="2">
    <source>
        <dbReference type="SAM" id="MobiDB-lite"/>
    </source>
</evidence>
<dbReference type="InterPro" id="IPR032675">
    <property type="entry name" value="LRR_dom_sf"/>
</dbReference>
<feature type="compositionally biased region" description="Polar residues" evidence="2">
    <location>
        <begin position="680"/>
        <end position="704"/>
    </location>
</feature>
<dbReference type="Proteomes" id="UP001591681">
    <property type="component" value="Unassembled WGS sequence"/>
</dbReference>
<dbReference type="PANTHER" id="PTHR24110:SF3">
    <property type="entry name" value="CENTROSOMAL PROTEIN OF 78 KDA"/>
    <property type="match status" value="1"/>
</dbReference>
<dbReference type="PANTHER" id="PTHR24110">
    <property type="entry name" value="CENTROSOMAL PROTEIN OF 78 KDA"/>
    <property type="match status" value="1"/>
</dbReference>
<feature type="region of interest" description="Disordered" evidence="2">
    <location>
        <begin position="332"/>
        <end position="425"/>
    </location>
</feature>
<dbReference type="Gene3D" id="3.80.10.10">
    <property type="entry name" value="Ribonuclease Inhibitor"/>
    <property type="match status" value="2"/>
</dbReference>
<keyword evidence="1" id="KW-0175">Coiled coil</keyword>
<feature type="compositionally biased region" description="Low complexity" evidence="2">
    <location>
        <begin position="411"/>
        <end position="425"/>
    </location>
</feature>
<feature type="region of interest" description="Disordered" evidence="2">
    <location>
        <begin position="534"/>
        <end position="736"/>
    </location>
</feature>
<organism evidence="3 4">
    <name type="scientific">Coilia grayii</name>
    <name type="common">Gray's grenadier anchovy</name>
    <dbReference type="NCBI Taxonomy" id="363190"/>
    <lineage>
        <taxon>Eukaryota</taxon>
        <taxon>Metazoa</taxon>
        <taxon>Chordata</taxon>
        <taxon>Craniata</taxon>
        <taxon>Vertebrata</taxon>
        <taxon>Euteleostomi</taxon>
        <taxon>Actinopterygii</taxon>
        <taxon>Neopterygii</taxon>
        <taxon>Teleostei</taxon>
        <taxon>Clupei</taxon>
        <taxon>Clupeiformes</taxon>
        <taxon>Clupeoidei</taxon>
        <taxon>Engraulidae</taxon>
        <taxon>Coilinae</taxon>
        <taxon>Coilia</taxon>
    </lineage>
</organism>
<dbReference type="SMART" id="SM00368">
    <property type="entry name" value="LRR_RI"/>
    <property type="match status" value="5"/>
</dbReference>
<accession>A0ABD1K0H9</accession>
<feature type="compositionally biased region" description="Acidic residues" evidence="2">
    <location>
        <begin position="400"/>
        <end position="410"/>
    </location>
</feature>
<feature type="coiled-coil region" evidence="1">
    <location>
        <begin position="427"/>
        <end position="475"/>
    </location>
</feature>
<feature type="compositionally biased region" description="Polar residues" evidence="2">
    <location>
        <begin position="351"/>
        <end position="362"/>
    </location>
</feature>
<evidence type="ECO:0000313" key="4">
    <source>
        <dbReference type="Proteomes" id="UP001591681"/>
    </source>
</evidence>
<sequence length="736" mass="78675">MLDSAQSRKRGALDFETFYADSCAAQGSCPVAAVKVHLSRGMLDFNGDHLHLTDWTPIFNALSINKQLHHVAIKSIHLSTLGGQGPGKWSARKKIPALHSRNVTLTLCRAVQKCLCVSDRLQTLHLNGLPLRERDLIALTKGLAKSSSLENLSLAQCPIADQGLEIICQSVKYSSSIRSLDFSSCNITWQGAEHLATIIKHQAVRRHGTAWAESLRYRKAEFEGMSGLRRITLNGNILIGDQGAAALARELAEDLWVKAVDLQKCGLSDEAARSLLQAIQSNRCLHVLDVRCNPLVESSLVKDIITRVLLNTHGQDSQYLWIKPQAMREAQKIRVGRSAGRPRRGASKASQVSLGSTRTASSGCIPWRTAARAGKKRGATSATPDYSFQGGASVKVTMETDSETETEETESQSQSSAAQEQVSSSDYNRLRVELKECRLRLEEERNARLRTNSRLVELELENARLRSMNESLSEMVESPANSALLDDTVLDSIESSFTKFHAFLNLLSEAGLGQLASLVGIDQSDFSVMGQPQLSSTGRRMEGGAGDLEVDVLPTSSGVPGSPKSPPSGSPKPEPHHGPLLLAAAPPPGVQAGGNGDRRCMLSPAPEVVPSHQASPQSVGSISNGSTSARLARPNGSSCSGSVHTNGLKDNGSRSHSSHSSHSSGPKGRASYSPPVSPRSIASSGNSDHNVVFEQYSSHSNGSHRSGPKGLSATHFPGAEGEGGGVQVQESLSLSS</sequence>
<dbReference type="PRINTS" id="PR02062">
    <property type="entry name" value="CENTROSOME78"/>
</dbReference>
<dbReference type="InterPro" id="IPR026212">
    <property type="entry name" value="Cep78"/>
</dbReference>
<gene>
    <name evidence="3" type="ORF">ACEWY4_012393</name>
</gene>
<feature type="compositionally biased region" description="Pro residues" evidence="2">
    <location>
        <begin position="563"/>
        <end position="572"/>
    </location>
</feature>
<keyword evidence="4" id="KW-1185">Reference proteome</keyword>
<proteinExistence type="predicted"/>
<dbReference type="EMBL" id="JBHFQA010000010">
    <property type="protein sequence ID" value="KAL2092595.1"/>
    <property type="molecule type" value="Genomic_DNA"/>
</dbReference>
<protein>
    <recommendedName>
        <fullName evidence="5">Centrosomal protein of 78 kDa</fullName>
    </recommendedName>
</protein>